<dbReference type="GO" id="GO:0071944">
    <property type="term" value="C:cell periphery"/>
    <property type="evidence" value="ECO:0007669"/>
    <property type="project" value="UniProtKB-ARBA"/>
</dbReference>
<dbReference type="GeneID" id="70296901"/>
<comment type="caution">
    <text evidence="8">The sequence shown here is derived from an EMBL/GenBank/DDBJ whole genome shotgun (WGS) entry which is preliminary data.</text>
</comment>
<keyword evidence="9" id="KW-1185">Reference proteome</keyword>
<evidence type="ECO:0000256" key="3">
    <source>
        <dbReference type="ARBA" id="ARBA00022989"/>
    </source>
</evidence>
<organism evidence="8 9">
    <name type="scientific">Emericellopsis atlantica</name>
    <dbReference type="NCBI Taxonomy" id="2614577"/>
    <lineage>
        <taxon>Eukaryota</taxon>
        <taxon>Fungi</taxon>
        <taxon>Dikarya</taxon>
        <taxon>Ascomycota</taxon>
        <taxon>Pezizomycotina</taxon>
        <taxon>Sordariomycetes</taxon>
        <taxon>Hypocreomycetidae</taxon>
        <taxon>Hypocreales</taxon>
        <taxon>Bionectriaceae</taxon>
        <taxon>Emericellopsis</taxon>
    </lineage>
</organism>
<dbReference type="RefSeq" id="XP_046118278.1">
    <property type="nucleotide sequence ID" value="XM_046265998.1"/>
</dbReference>
<dbReference type="SUPFAM" id="SSF50630">
    <property type="entry name" value="Acid proteases"/>
    <property type="match status" value="1"/>
</dbReference>
<dbReference type="CDD" id="cd05471">
    <property type="entry name" value="pepsin_like"/>
    <property type="match status" value="1"/>
</dbReference>
<evidence type="ECO:0000313" key="9">
    <source>
        <dbReference type="Proteomes" id="UP000887229"/>
    </source>
</evidence>
<feature type="domain" description="Peptidase A1" evidence="7">
    <location>
        <begin position="14"/>
        <end position="367"/>
    </location>
</feature>
<feature type="transmembrane region" description="Helical" evidence="6">
    <location>
        <begin position="433"/>
        <end position="455"/>
    </location>
</feature>
<gene>
    <name evidence="8" type="ORF">F5Z01DRAFT_687005</name>
</gene>
<evidence type="ECO:0000256" key="1">
    <source>
        <dbReference type="ARBA" id="ARBA00004167"/>
    </source>
</evidence>
<dbReference type="Gene3D" id="2.40.70.10">
    <property type="entry name" value="Acid Proteases"/>
    <property type="match status" value="2"/>
</dbReference>
<evidence type="ECO:0000256" key="5">
    <source>
        <dbReference type="SAM" id="MobiDB-lite"/>
    </source>
</evidence>
<evidence type="ECO:0000256" key="2">
    <source>
        <dbReference type="ARBA" id="ARBA00022692"/>
    </source>
</evidence>
<dbReference type="PROSITE" id="PS51767">
    <property type="entry name" value="PEPTIDASE_A1"/>
    <property type="match status" value="1"/>
</dbReference>
<evidence type="ECO:0000256" key="4">
    <source>
        <dbReference type="ARBA" id="ARBA00023136"/>
    </source>
</evidence>
<dbReference type="Proteomes" id="UP000887229">
    <property type="component" value="Unassembled WGS sequence"/>
</dbReference>
<dbReference type="InterPro" id="IPR034164">
    <property type="entry name" value="Pepsin-like_dom"/>
</dbReference>
<keyword evidence="3 6" id="KW-1133">Transmembrane helix</keyword>
<feature type="region of interest" description="Disordered" evidence="5">
    <location>
        <begin position="390"/>
        <end position="429"/>
    </location>
</feature>
<reference evidence="8" key="1">
    <citation type="journal article" date="2021" name="IMA Fungus">
        <title>Genomic characterization of three marine fungi, including Emericellopsis atlantica sp. nov. with signatures of a generalist lifestyle and marine biomass degradation.</title>
        <authorList>
            <person name="Hagestad O.C."/>
            <person name="Hou L."/>
            <person name="Andersen J.H."/>
            <person name="Hansen E.H."/>
            <person name="Altermark B."/>
            <person name="Li C."/>
            <person name="Kuhnert E."/>
            <person name="Cox R.J."/>
            <person name="Crous P.W."/>
            <person name="Spatafora J.W."/>
            <person name="Lail K."/>
            <person name="Amirebrahimi M."/>
            <person name="Lipzen A."/>
            <person name="Pangilinan J."/>
            <person name="Andreopoulos W."/>
            <person name="Hayes R.D."/>
            <person name="Ng V."/>
            <person name="Grigoriev I.V."/>
            <person name="Jackson S.A."/>
            <person name="Sutton T.D.S."/>
            <person name="Dobson A.D.W."/>
            <person name="Rama T."/>
        </authorList>
    </citation>
    <scope>NUCLEOTIDE SEQUENCE</scope>
    <source>
        <strain evidence="8">TS7</strain>
    </source>
</reference>
<evidence type="ECO:0000259" key="7">
    <source>
        <dbReference type="PROSITE" id="PS51767"/>
    </source>
</evidence>
<proteinExistence type="predicted"/>
<dbReference type="PANTHER" id="PTHR15549:SF30">
    <property type="entry name" value="MID2 DOMAIN-CONTAINING PROTEIN"/>
    <property type="match status" value="1"/>
</dbReference>
<accession>A0A9P8CP13</accession>
<protein>
    <submittedName>
        <fullName evidence="8">Aspartic peptidase domain-containing protein</fullName>
    </submittedName>
</protein>
<dbReference type="InterPro" id="IPR033121">
    <property type="entry name" value="PEPTIDASE_A1"/>
</dbReference>
<keyword evidence="2 6" id="KW-0812">Transmembrane</keyword>
<dbReference type="EMBL" id="MU251254">
    <property type="protein sequence ID" value="KAG9254354.1"/>
    <property type="molecule type" value="Genomic_DNA"/>
</dbReference>
<keyword evidence="4 6" id="KW-0472">Membrane</keyword>
<feature type="compositionally biased region" description="Low complexity" evidence="5">
    <location>
        <begin position="463"/>
        <end position="477"/>
    </location>
</feature>
<dbReference type="Pfam" id="PF00026">
    <property type="entry name" value="Asp"/>
    <property type="match status" value="1"/>
</dbReference>
<dbReference type="GO" id="GO:0016020">
    <property type="term" value="C:membrane"/>
    <property type="evidence" value="ECO:0007669"/>
    <property type="project" value="UniProtKB-SubCell"/>
</dbReference>
<feature type="compositionally biased region" description="Low complexity" evidence="5">
    <location>
        <begin position="390"/>
        <end position="411"/>
    </location>
</feature>
<feature type="region of interest" description="Disordered" evidence="5">
    <location>
        <begin position="461"/>
        <end position="539"/>
    </location>
</feature>
<dbReference type="AlphaFoldDB" id="A0A9P8CP13"/>
<dbReference type="OrthoDB" id="4074350at2759"/>
<evidence type="ECO:0000313" key="8">
    <source>
        <dbReference type="EMBL" id="KAG9254354.1"/>
    </source>
</evidence>
<evidence type="ECO:0000256" key="6">
    <source>
        <dbReference type="SAM" id="Phobius"/>
    </source>
</evidence>
<comment type="subcellular location">
    <subcellularLocation>
        <location evidence="1">Membrane</location>
        <topology evidence="1">Single-pass membrane protein</topology>
    </subcellularLocation>
</comment>
<dbReference type="PANTHER" id="PTHR15549">
    <property type="entry name" value="PAIRED IMMUNOGLOBULIN-LIKE TYPE 2 RECEPTOR"/>
    <property type="match status" value="1"/>
</dbReference>
<feature type="compositionally biased region" description="Basic and acidic residues" evidence="5">
    <location>
        <begin position="489"/>
        <end position="500"/>
    </location>
</feature>
<sequence>MTLAADEGNDGPWSSFDIRVGSPEQDVRVLVSTAAPETLVVLAEHGCSKAVFEDVPADCAVSRGDMFSPDDSSTWDPLGIFQINGDGVGLEANLGYVQRAQFGLDNVSIGLVDGGGSLGLSNQTIGGIATASPFYLGIFGINNQPLNFSTLGNFSSPSFITTLKDQGAIPSLSWSYTAGAIYRAKKVYGQLIFSGYDTSRFKANDVSFTIADDVTRDLVVALQAITYSGEDKRSLLSEPINIYIDSTDPNLWLPEDAVRNFESAFDLTLDDSSGLYLVNESHHSTLLESGAEVSFRLSDVLQGGSTTTITLPYKAFDLQAEYPLVDNTSYYFPLKQAVDESQYTLGRAFLQEAYITADYERRVFNVSQCQWAEGKTANIITITSKDTDTDAAADADSSSNTSNSGSASESSPTETVGEVSTSSRQTSMGSGTVAGIVVGSLAAVGLVSAALFLLLRRRKRASSSDGGSSPSRPESSAVTLGPGSPEMDGEPKEFYPRGEELAGDTTQVYQLHSDPKETVAVAMEPEEPQVYELSDRRYA</sequence>
<feature type="compositionally biased region" description="Polar residues" evidence="5">
    <location>
        <begin position="412"/>
        <end position="429"/>
    </location>
</feature>
<dbReference type="InterPro" id="IPR021109">
    <property type="entry name" value="Peptidase_aspartic_dom_sf"/>
</dbReference>
<name>A0A9P8CP13_9HYPO</name>
<dbReference type="InterPro" id="IPR051694">
    <property type="entry name" value="Immunoregulatory_rcpt-like"/>
</dbReference>